<dbReference type="CDD" id="cd02440">
    <property type="entry name" value="AdoMet_MTases"/>
    <property type="match status" value="1"/>
</dbReference>
<dbReference type="InterPro" id="IPR029063">
    <property type="entry name" value="SAM-dependent_MTases_sf"/>
</dbReference>
<name>A0A1G1XSG9_9BACT</name>
<dbReference type="Gene3D" id="3.40.50.150">
    <property type="entry name" value="Vaccinia Virus protein VP39"/>
    <property type="match status" value="1"/>
</dbReference>
<comment type="caution">
    <text evidence="2">The sequence shown here is derived from an EMBL/GenBank/DDBJ whole genome shotgun (WGS) entry which is preliminary data.</text>
</comment>
<evidence type="ECO:0000259" key="1">
    <source>
        <dbReference type="Pfam" id="PF03848"/>
    </source>
</evidence>
<reference evidence="2 3" key="1">
    <citation type="journal article" date="2016" name="Nat. Commun.">
        <title>Thousands of microbial genomes shed light on interconnected biogeochemical processes in an aquifer system.</title>
        <authorList>
            <person name="Anantharaman K."/>
            <person name="Brown C.T."/>
            <person name="Hug L.A."/>
            <person name="Sharon I."/>
            <person name="Castelle C.J."/>
            <person name="Probst A.J."/>
            <person name="Thomas B.C."/>
            <person name="Singh A."/>
            <person name="Wilkins M.J."/>
            <person name="Karaoz U."/>
            <person name="Brodie E.L."/>
            <person name="Williams K.H."/>
            <person name="Hubbard S.S."/>
            <person name="Banfield J.F."/>
        </authorList>
    </citation>
    <scope>NUCLEOTIDE SEQUENCE [LARGE SCALE GENOMIC DNA]</scope>
</reference>
<dbReference type="Pfam" id="PF03848">
    <property type="entry name" value="TehB"/>
    <property type="match status" value="1"/>
</dbReference>
<protein>
    <recommendedName>
        <fullName evidence="1">Tellurite resistance methyltransferase TehB-like domain-containing protein</fullName>
    </recommendedName>
</protein>
<gene>
    <name evidence="2" type="ORF">A2Y67_02870</name>
</gene>
<dbReference type="InterPro" id="IPR015985">
    <property type="entry name" value="TehB-like_dom"/>
</dbReference>
<evidence type="ECO:0000313" key="3">
    <source>
        <dbReference type="Proteomes" id="UP000176260"/>
    </source>
</evidence>
<feature type="domain" description="Tellurite resistance methyltransferase TehB-like" evidence="1">
    <location>
        <begin position="30"/>
        <end position="172"/>
    </location>
</feature>
<dbReference type="AlphaFoldDB" id="A0A1G1XSG9"/>
<dbReference type="SUPFAM" id="SSF53335">
    <property type="entry name" value="S-adenosyl-L-methionine-dependent methyltransferases"/>
    <property type="match status" value="1"/>
</dbReference>
<dbReference type="Proteomes" id="UP000176260">
    <property type="component" value="Unassembled WGS sequence"/>
</dbReference>
<accession>A0A1G1XSG9</accession>
<dbReference type="PANTHER" id="PTHR43861">
    <property type="entry name" value="TRANS-ACONITATE 2-METHYLTRANSFERASE-RELATED"/>
    <property type="match status" value="1"/>
</dbReference>
<sequence length="201" mass="22873">MDYNKIYKSNSKVWGSEPNKLLAMVWQKLEPGSEFLDLGCGQGRDSLFMASKGFKVTAVDESAEGIKNLQEKAGDQKLENIKAVCGKIIDFKIENKKYSIINAFNILQLFTKTDALRVLEEIKEKLNPEGFIIIAGFTTNDPAYSNKINYGYFEPDELKKIFNRFKIIFYKELKVDDPGHAGYTEPHQHGVVRLIVQKLKA</sequence>
<proteinExistence type="predicted"/>
<dbReference type="EMBL" id="MHIA01000003">
    <property type="protein sequence ID" value="OGY42968.1"/>
    <property type="molecule type" value="Genomic_DNA"/>
</dbReference>
<organism evidence="2 3">
    <name type="scientific">Candidatus Buchananbacteria bacterium RBG_13_39_9</name>
    <dbReference type="NCBI Taxonomy" id="1797531"/>
    <lineage>
        <taxon>Bacteria</taxon>
        <taxon>Candidatus Buchananiibacteriota</taxon>
    </lineage>
</organism>
<evidence type="ECO:0000313" key="2">
    <source>
        <dbReference type="EMBL" id="OGY42968.1"/>
    </source>
</evidence>